<evidence type="ECO:0000256" key="1">
    <source>
        <dbReference type="HAMAP-Rule" id="MF_01845"/>
    </source>
</evidence>
<dbReference type="RefSeq" id="WP_055152428.1">
    <property type="nucleotide sequence ID" value="NZ_CZAW01000033.1"/>
</dbReference>
<accession>A0A174R0E0</accession>
<evidence type="ECO:0000313" key="4">
    <source>
        <dbReference type="Proteomes" id="UP000095712"/>
    </source>
</evidence>
<dbReference type="GO" id="GO:0019450">
    <property type="term" value="P:L-cysteine catabolic process to pyruvate"/>
    <property type="evidence" value="ECO:0007669"/>
    <property type="project" value="TreeGrafter"/>
</dbReference>
<dbReference type="InterPro" id="IPR021144">
    <property type="entry name" value="UPF0597"/>
</dbReference>
<dbReference type="OrthoDB" id="41906at2"/>
<dbReference type="EMBL" id="CZAW01000033">
    <property type="protein sequence ID" value="CUP78973.1"/>
    <property type="molecule type" value="Genomic_DNA"/>
</dbReference>
<dbReference type="PANTHER" id="PTHR30501:SF2">
    <property type="entry name" value="UPF0597 PROTEIN YHAM"/>
    <property type="match status" value="1"/>
</dbReference>
<dbReference type="InterPro" id="IPR005130">
    <property type="entry name" value="Ser_deHydtase-like_asu"/>
</dbReference>
<reference evidence="3 4" key="1">
    <citation type="submission" date="2015-09" db="EMBL/GenBank/DDBJ databases">
        <authorList>
            <consortium name="Pathogen Informatics"/>
        </authorList>
    </citation>
    <scope>NUCLEOTIDE SEQUENCE [LARGE SCALE GENOMIC DNA]</scope>
    <source>
        <strain evidence="3 4">2789STDY5834911</strain>
    </source>
</reference>
<organism evidence="3 4">
    <name type="scientific">Blautia wexlerae</name>
    <dbReference type="NCBI Taxonomy" id="418240"/>
    <lineage>
        <taxon>Bacteria</taxon>
        <taxon>Bacillati</taxon>
        <taxon>Bacillota</taxon>
        <taxon>Clostridia</taxon>
        <taxon>Lachnospirales</taxon>
        <taxon>Lachnospiraceae</taxon>
        <taxon>Blautia</taxon>
    </lineage>
</organism>
<dbReference type="HAMAP" id="MF_01845">
    <property type="entry name" value="UPF0597"/>
    <property type="match status" value="1"/>
</dbReference>
<name>A0A174R0E0_9FIRM</name>
<proteinExistence type="inferred from homology"/>
<dbReference type="AlphaFoldDB" id="A0A174R0E0"/>
<evidence type="ECO:0000313" key="3">
    <source>
        <dbReference type="EMBL" id="CUP78973.1"/>
    </source>
</evidence>
<feature type="domain" description="Serine dehydratase-like alpha subunit" evidence="2">
    <location>
        <begin position="98"/>
        <end position="431"/>
    </location>
</feature>
<dbReference type="Pfam" id="PF03313">
    <property type="entry name" value="SDH_alpha"/>
    <property type="match status" value="1"/>
</dbReference>
<sequence>MEKKVYESYLEILREELVPALGCTEPIAIAYATATAASVLEKVIKTDDDGNKKYDGYLNLYCSGNIIKNVKSVTVPNSGGMRGIEAAAVLGMVGGQAERKLEVLEGITEAERIQTAKLLEAQFCTCYLEEGVENLYIRAELTQNGHRAVVVIENKHTNIVLIKKDDEVLLEKKGFQQKKTEKNQDKRDLLNVADILEFAKIVDIKEIEEVIGRQIAMNTAISEEGLRNHYGAEVGRTLLRAYGDDVKVRARAKAAAGSDARMNGCSMPVVINSGSGNQGMTCSLPVIEYARELNVPKEKMYRALVVSNLVAIHQKNYIGSLSAYCGAVSAACGAGAAISWLNGGDYNAISKTITNALANTSGIVCDGAKSSCAAKIASAVDAAIMAYALEDADHCFQAGEGLVRDNVEDTIRNMGYVGRVGMKDTDVTILNLMINQKKV</sequence>
<dbReference type="Proteomes" id="UP000095712">
    <property type="component" value="Unassembled WGS sequence"/>
</dbReference>
<protein>
    <recommendedName>
        <fullName evidence="1">UPF0597 protein ERS852523_02814</fullName>
    </recommendedName>
</protein>
<gene>
    <name evidence="3" type="ORF">ERS852523_02814</name>
</gene>
<dbReference type="PANTHER" id="PTHR30501">
    <property type="entry name" value="UPF0597 PROTEIN YHAM"/>
    <property type="match status" value="1"/>
</dbReference>
<dbReference type="PIRSF" id="PIRSF006054">
    <property type="entry name" value="UCP006054"/>
    <property type="match status" value="1"/>
</dbReference>
<comment type="similarity">
    <text evidence="1">Belongs to the UPF0597 family.</text>
</comment>
<dbReference type="GO" id="GO:0080146">
    <property type="term" value="F:L-cysteine desulfhydrase activity"/>
    <property type="evidence" value="ECO:0007669"/>
    <property type="project" value="TreeGrafter"/>
</dbReference>
<evidence type="ECO:0000259" key="2">
    <source>
        <dbReference type="Pfam" id="PF03313"/>
    </source>
</evidence>